<dbReference type="GO" id="GO:0016567">
    <property type="term" value="P:protein ubiquitination"/>
    <property type="evidence" value="ECO:0007669"/>
    <property type="project" value="TreeGrafter"/>
</dbReference>
<accession>V6TA12</accession>
<organism evidence="3 4">
    <name type="scientific">Giardia intestinalis</name>
    <name type="common">Giardia lamblia</name>
    <dbReference type="NCBI Taxonomy" id="5741"/>
    <lineage>
        <taxon>Eukaryota</taxon>
        <taxon>Metamonada</taxon>
        <taxon>Diplomonadida</taxon>
        <taxon>Hexamitidae</taxon>
        <taxon>Giardiinae</taxon>
        <taxon>Giardia</taxon>
    </lineage>
</organism>
<dbReference type="GO" id="GO:0061630">
    <property type="term" value="F:ubiquitin protein ligase activity"/>
    <property type="evidence" value="ECO:0007669"/>
    <property type="project" value="TreeGrafter"/>
</dbReference>
<proteinExistence type="predicted"/>
<keyword evidence="1" id="KW-0863">Zinc-finger</keyword>
<sequence length="215" mass="24815">MADQTVKVIFGNLFQGTVHEYNVPISYQNENISSTSSAESVDEFSADWDFWERHKALQEKALRRRRAARKYRRMARRMLDERRDQAREVAHMIAETDDLKRQLEELRGRFHTLVYGKLDTERRYYNAQAALDEIRGVQKRKIWKSLPVAPEVDDESACVVCLGAPRTIAYVPCGHVACCEACAEALADNAAARDEDFLCPICREYCVKAQRLYFA</sequence>
<feature type="domain" description="RING-type" evidence="2">
    <location>
        <begin position="158"/>
        <end position="203"/>
    </location>
</feature>
<gene>
    <name evidence="3" type="ORF">DHA2_150969</name>
</gene>
<dbReference type="InterPro" id="IPR013083">
    <property type="entry name" value="Znf_RING/FYVE/PHD"/>
</dbReference>
<dbReference type="AlphaFoldDB" id="V6TA12"/>
<protein>
    <submittedName>
        <fullName evidence="3">Putative RING finger domain protein</fullName>
    </submittedName>
</protein>
<dbReference type="Gene3D" id="3.30.40.10">
    <property type="entry name" value="Zinc/RING finger domain, C3HC4 (zinc finger)"/>
    <property type="match status" value="1"/>
</dbReference>
<reference evidence="4" key="1">
    <citation type="submission" date="2012-02" db="EMBL/GenBank/DDBJ databases">
        <title>Genome sequencing of Giardia lamblia Genotypes A2 and B isolates (DH and GS) and comparative analysis with the genomes of Genotypes A1 and E (WB and Pig).</title>
        <authorList>
            <person name="Adam R."/>
            <person name="Dahlstrom E."/>
            <person name="Martens C."/>
            <person name="Bruno D."/>
            <person name="Barbian K."/>
            <person name="Porcella S.F."/>
            <person name="Nash T."/>
        </authorList>
    </citation>
    <scope>NUCLEOTIDE SEQUENCE</scope>
    <source>
        <strain evidence="4">DH</strain>
    </source>
</reference>
<keyword evidence="1" id="KW-0479">Metal-binding</keyword>
<dbReference type="Pfam" id="PF13920">
    <property type="entry name" value="zf-C3HC4_3"/>
    <property type="match status" value="1"/>
</dbReference>
<dbReference type="Proteomes" id="UP000018320">
    <property type="component" value="Unassembled WGS sequence"/>
</dbReference>
<dbReference type="VEuPathDB" id="GiardiaDB:DHA2_150969"/>
<comment type="caution">
    <text evidence="3">The sequence shown here is derived from an EMBL/GenBank/DDBJ whole genome shotgun (WGS) entry which is preliminary data.</text>
</comment>
<dbReference type="InterPro" id="IPR001841">
    <property type="entry name" value="Znf_RING"/>
</dbReference>
<dbReference type="SMART" id="SM00184">
    <property type="entry name" value="RING"/>
    <property type="match status" value="1"/>
</dbReference>
<dbReference type="PANTHER" id="PTHR22696">
    <property type="entry name" value="E3 UBIQUITIN-PROTEIN LIGASE RNF26"/>
    <property type="match status" value="1"/>
</dbReference>
<reference evidence="3 4" key="2">
    <citation type="journal article" date="2013" name="Genome Biol. Evol.">
        <title>Genome sequencing of Giardia lamblia genotypes A2 and B isolates (DH and GS) and comparative analysis with the genomes of genotypes A1 and E (WB and Pig).</title>
        <authorList>
            <person name="Adam R.D."/>
            <person name="Dahlstrom E.W."/>
            <person name="Martens C.A."/>
            <person name="Bruno D.P."/>
            <person name="Barbian K.D."/>
            <person name="Ricklefs S.M."/>
            <person name="Hernandez M.M."/>
            <person name="Narla N.P."/>
            <person name="Patel R.B."/>
            <person name="Porcella S.F."/>
            <person name="Nash T.E."/>
        </authorList>
    </citation>
    <scope>NUCLEOTIDE SEQUENCE [LARGE SCALE GENOMIC DNA]</scope>
    <source>
        <strain evidence="3 4">DH</strain>
    </source>
</reference>
<evidence type="ECO:0000256" key="1">
    <source>
        <dbReference type="PROSITE-ProRule" id="PRU00175"/>
    </source>
</evidence>
<dbReference type="GO" id="GO:0008270">
    <property type="term" value="F:zinc ion binding"/>
    <property type="evidence" value="ECO:0007669"/>
    <property type="project" value="UniProtKB-KW"/>
</dbReference>
<dbReference type="EMBL" id="AHGT01000070">
    <property type="protein sequence ID" value="ESU35718.1"/>
    <property type="molecule type" value="Genomic_DNA"/>
</dbReference>
<dbReference type="SUPFAM" id="SSF57850">
    <property type="entry name" value="RING/U-box"/>
    <property type="match status" value="1"/>
</dbReference>
<keyword evidence="1" id="KW-0862">Zinc</keyword>
<dbReference type="PROSITE" id="PS50089">
    <property type="entry name" value="ZF_RING_2"/>
    <property type="match status" value="1"/>
</dbReference>
<dbReference type="GO" id="GO:0006511">
    <property type="term" value="P:ubiquitin-dependent protein catabolic process"/>
    <property type="evidence" value="ECO:0007669"/>
    <property type="project" value="TreeGrafter"/>
</dbReference>
<dbReference type="PANTHER" id="PTHR22696:SF1">
    <property type="entry name" value="E3 UBIQUITIN-PROTEIN LIGASE RNF26"/>
    <property type="match status" value="1"/>
</dbReference>
<evidence type="ECO:0000259" key="2">
    <source>
        <dbReference type="PROSITE" id="PS50089"/>
    </source>
</evidence>
<evidence type="ECO:0000313" key="3">
    <source>
        <dbReference type="EMBL" id="ESU35718.1"/>
    </source>
</evidence>
<evidence type="ECO:0000313" key="4">
    <source>
        <dbReference type="Proteomes" id="UP000018320"/>
    </source>
</evidence>
<name>V6TA12_GIAIN</name>